<comment type="caution">
    <text evidence="2">The sequence shown here is derived from an EMBL/GenBank/DDBJ whole genome shotgun (WGS) entry which is preliminary data.</text>
</comment>
<feature type="region of interest" description="Disordered" evidence="1">
    <location>
        <begin position="135"/>
        <end position="191"/>
    </location>
</feature>
<proteinExistence type="predicted"/>
<evidence type="ECO:0000313" key="3">
    <source>
        <dbReference type="Proteomes" id="UP000075502"/>
    </source>
</evidence>
<organism evidence="2 3">
    <name type="scientific">Sorangium cellulosum</name>
    <name type="common">Polyangium cellulosum</name>
    <dbReference type="NCBI Taxonomy" id="56"/>
    <lineage>
        <taxon>Bacteria</taxon>
        <taxon>Pseudomonadati</taxon>
        <taxon>Myxococcota</taxon>
        <taxon>Polyangia</taxon>
        <taxon>Polyangiales</taxon>
        <taxon>Polyangiaceae</taxon>
        <taxon>Sorangium</taxon>
    </lineage>
</organism>
<sequence length="273" mass="29477">MLSRGASPSAAEEIDMLDRRDVRARSARAALLAALAGVASCGGLSAGDYAVYRVALEAPEQAPGCFPGDRPILAEKYDATTFRDGQTLLLYLPTDDEAVLDTGGLVLHGSSEDDPYVFEGSSEDIEFPFRDRVTDADQDGISDDVDPFVDADKDGDDDTDPSRDRVVDTDGDKLDDRDELEDGFVDADDDGDDDRFREIVGATRTISRLRVSVSMTVDGSTVRGIVTRTTEETCEGDLCPPHVDQPCVDVQRFRGVEVDEALLTFGVDARPTG</sequence>
<dbReference type="EMBL" id="JEME01002274">
    <property type="protein sequence ID" value="KYG04796.1"/>
    <property type="molecule type" value="Genomic_DNA"/>
</dbReference>
<reference evidence="2 3" key="1">
    <citation type="submission" date="2014-02" db="EMBL/GenBank/DDBJ databases">
        <title>The small core and large imbalanced accessory genome model reveals a collaborative survival strategy of Sorangium cellulosum strains in nature.</title>
        <authorList>
            <person name="Han K."/>
            <person name="Peng R."/>
            <person name="Blom J."/>
            <person name="Li Y.-Z."/>
        </authorList>
    </citation>
    <scope>NUCLEOTIDE SEQUENCE [LARGE SCALE GENOMIC DNA]</scope>
    <source>
        <strain evidence="2 3">So0007-03</strain>
    </source>
</reference>
<feature type="compositionally biased region" description="Basic and acidic residues" evidence="1">
    <location>
        <begin position="160"/>
        <end position="176"/>
    </location>
</feature>
<dbReference type="Proteomes" id="UP000075502">
    <property type="component" value="Unassembled WGS sequence"/>
</dbReference>
<accession>A0A150TJH2</accession>
<feature type="compositionally biased region" description="Acidic residues" evidence="1">
    <location>
        <begin position="177"/>
        <end position="191"/>
    </location>
</feature>
<dbReference type="AlphaFoldDB" id="A0A150TJH2"/>
<evidence type="ECO:0000256" key="1">
    <source>
        <dbReference type="SAM" id="MobiDB-lite"/>
    </source>
</evidence>
<feature type="compositionally biased region" description="Acidic residues" evidence="1">
    <location>
        <begin position="136"/>
        <end position="159"/>
    </location>
</feature>
<gene>
    <name evidence="2" type="ORF">BE21_44755</name>
</gene>
<protein>
    <submittedName>
        <fullName evidence="2">Uncharacterized protein</fullName>
    </submittedName>
</protein>
<evidence type="ECO:0000313" key="2">
    <source>
        <dbReference type="EMBL" id="KYG04796.1"/>
    </source>
</evidence>
<name>A0A150TJH2_SORCE</name>